<dbReference type="SUPFAM" id="SSF56801">
    <property type="entry name" value="Acetyl-CoA synthetase-like"/>
    <property type="match status" value="1"/>
</dbReference>
<comment type="caution">
    <text evidence="3">The sequence shown here is derived from an EMBL/GenBank/DDBJ whole genome shotgun (WGS) entry which is preliminary data.</text>
</comment>
<dbReference type="GO" id="GO:0044550">
    <property type="term" value="P:secondary metabolite biosynthetic process"/>
    <property type="evidence" value="ECO:0007669"/>
    <property type="project" value="TreeGrafter"/>
</dbReference>
<dbReference type="GO" id="GO:0031177">
    <property type="term" value="F:phosphopantetheine binding"/>
    <property type="evidence" value="ECO:0007669"/>
    <property type="project" value="TreeGrafter"/>
</dbReference>
<gene>
    <name evidence="3" type="ORF">QBC46DRAFT_345737</name>
</gene>
<dbReference type="GO" id="GO:0043041">
    <property type="term" value="P:amino acid activation for nonribosomal peptide biosynthetic process"/>
    <property type="evidence" value="ECO:0007669"/>
    <property type="project" value="TreeGrafter"/>
</dbReference>
<keyword evidence="1" id="KW-0812">Transmembrane</keyword>
<dbReference type="Proteomes" id="UP001303473">
    <property type="component" value="Unassembled WGS sequence"/>
</dbReference>
<dbReference type="GO" id="GO:0005737">
    <property type="term" value="C:cytoplasm"/>
    <property type="evidence" value="ECO:0007669"/>
    <property type="project" value="TreeGrafter"/>
</dbReference>
<sequence length="237" mass="25770">MVEHVNLAALVRASADVFESGFGARVLQLASFSFDASILEWTTALCTGACLCFAQHPRQLVGEYLTDAIDTNRISFMQITPTARDTRLLRQARSHGTELHHAREWSTHVPYQRPRLLLENGSLVVLGRLDRELKIRGFRIAPEEEVEKAILDACAGVTEGSVQPSENGLEMWAFVTPETISSQALGVEVQDLNADLKKVYGLDSKSYVGLLGLLGLLGLAAITTPWSSGGVSLPGHS</sequence>
<evidence type="ECO:0000313" key="3">
    <source>
        <dbReference type="EMBL" id="KAK3936295.1"/>
    </source>
</evidence>
<dbReference type="PANTHER" id="PTHR45527:SF1">
    <property type="entry name" value="FATTY ACID SYNTHASE"/>
    <property type="match status" value="1"/>
</dbReference>
<dbReference type="InterPro" id="IPR000873">
    <property type="entry name" value="AMP-dep_synth/lig_dom"/>
</dbReference>
<keyword evidence="4" id="KW-1185">Reference proteome</keyword>
<protein>
    <recommendedName>
        <fullName evidence="2">AMP-dependent synthetase/ligase domain-containing protein</fullName>
    </recommendedName>
</protein>
<dbReference type="EMBL" id="MU853888">
    <property type="protein sequence ID" value="KAK3936295.1"/>
    <property type="molecule type" value="Genomic_DNA"/>
</dbReference>
<dbReference type="Gene3D" id="3.40.50.980">
    <property type="match status" value="1"/>
</dbReference>
<organism evidence="3 4">
    <name type="scientific">Diplogelasinospora grovesii</name>
    <dbReference type="NCBI Taxonomy" id="303347"/>
    <lineage>
        <taxon>Eukaryota</taxon>
        <taxon>Fungi</taxon>
        <taxon>Dikarya</taxon>
        <taxon>Ascomycota</taxon>
        <taxon>Pezizomycotina</taxon>
        <taxon>Sordariomycetes</taxon>
        <taxon>Sordariomycetidae</taxon>
        <taxon>Sordariales</taxon>
        <taxon>Diplogelasinosporaceae</taxon>
        <taxon>Diplogelasinospora</taxon>
    </lineage>
</organism>
<keyword evidence="1" id="KW-0472">Membrane</keyword>
<dbReference type="Pfam" id="PF00501">
    <property type="entry name" value="AMP-binding"/>
    <property type="match status" value="1"/>
</dbReference>
<dbReference type="AlphaFoldDB" id="A0AAN6MZC1"/>
<evidence type="ECO:0000259" key="2">
    <source>
        <dbReference type="Pfam" id="PF00501"/>
    </source>
</evidence>
<evidence type="ECO:0000256" key="1">
    <source>
        <dbReference type="SAM" id="Phobius"/>
    </source>
</evidence>
<accession>A0AAN6MZC1</accession>
<proteinExistence type="predicted"/>
<dbReference type="PANTHER" id="PTHR45527">
    <property type="entry name" value="NONRIBOSOMAL PEPTIDE SYNTHETASE"/>
    <property type="match status" value="1"/>
</dbReference>
<reference evidence="4" key="1">
    <citation type="journal article" date="2023" name="Mol. Phylogenet. Evol.">
        <title>Genome-scale phylogeny and comparative genomics of the fungal order Sordariales.</title>
        <authorList>
            <person name="Hensen N."/>
            <person name="Bonometti L."/>
            <person name="Westerberg I."/>
            <person name="Brannstrom I.O."/>
            <person name="Guillou S."/>
            <person name="Cros-Aarteil S."/>
            <person name="Calhoun S."/>
            <person name="Haridas S."/>
            <person name="Kuo A."/>
            <person name="Mondo S."/>
            <person name="Pangilinan J."/>
            <person name="Riley R."/>
            <person name="LaButti K."/>
            <person name="Andreopoulos B."/>
            <person name="Lipzen A."/>
            <person name="Chen C."/>
            <person name="Yan M."/>
            <person name="Daum C."/>
            <person name="Ng V."/>
            <person name="Clum A."/>
            <person name="Steindorff A."/>
            <person name="Ohm R.A."/>
            <person name="Martin F."/>
            <person name="Silar P."/>
            <person name="Natvig D.O."/>
            <person name="Lalanne C."/>
            <person name="Gautier V."/>
            <person name="Ament-Velasquez S.L."/>
            <person name="Kruys A."/>
            <person name="Hutchinson M.I."/>
            <person name="Powell A.J."/>
            <person name="Barry K."/>
            <person name="Miller A.N."/>
            <person name="Grigoriev I.V."/>
            <person name="Debuchy R."/>
            <person name="Gladieux P."/>
            <person name="Hiltunen Thoren M."/>
            <person name="Johannesson H."/>
        </authorList>
    </citation>
    <scope>NUCLEOTIDE SEQUENCE [LARGE SCALE GENOMIC DNA]</scope>
    <source>
        <strain evidence="4">CBS 340.73</strain>
    </source>
</reference>
<keyword evidence="1" id="KW-1133">Transmembrane helix</keyword>
<feature type="domain" description="AMP-dependent synthetase/ligase" evidence="2">
    <location>
        <begin position="1"/>
        <end position="94"/>
    </location>
</feature>
<evidence type="ECO:0000313" key="4">
    <source>
        <dbReference type="Proteomes" id="UP001303473"/>
    </source>
</evidence>
<feature type="transmembrane region" description="Helical" evidence="1">
    <location>
        <begin position="207"/>
        <end position="227"/>
    </location>
</feature>
<name>A0AAN6MZC1_9PEZI</name>